<dbReference type="Proteomes" id="UP000324222">
    <property type="component" value="Unassembled WGS sequence"/>
</dbReference>
<evidence type="ECO:0000313" key="3">
    <source>
        <dbReference type="Proteomes" id="UP000324222"/>
    </source>
</evidence>
<dbReference type="AlphaFoldDB" id="A0A5B7CE98"/>
<keyword evidence="3" id="KW-1185">Reference proteome</keyword>
<feature type="region of interest" description="Disordered" evidence="1">
    <location>
        <begin position="103"/>
        <end position="124"/>
    </location>
</feature>
<gene>
    <name evidence="2" type="ORF">E2C01_000102</name>
</gene>
<sequence length="124" mass="13953">MVTRSCEEVIEQSTHHLQPQVFEGKCGTMEQLHYVQSTLQFLNPHYLWDSKPTQTVLDEPCALAAARRAFIAAFTASSSSSGGLRVTTSFSWKGAPHRWQVSVGTSLRARSERTHPQVHTKEKR</sequence>
<organism evidence="2 3">
    <name type="scientific">Portunus trituberculatus</name>
    <name type="common">Swimming crab</name>
    <name type="synonym">Neptunus trituberculatus</name>
    <dbReference type="NCBI Taxonomy" id="210409"/>
    <lineage>
        <taxon>Eukaryota</taxon>
        <taxon>Metazoa</taxon>
        <taxon>Ecdysozoa</taxon>
        <taxon>Arthropoda</taxon>
        <taxon>Crustacea</taxon>
        <taxon>Multicrustacea</taxon>
        <taxon>Malacostraca</taxon>
        <taxon>Eumalacostraca</taxon>
        <taxon>Eucarida</taxon>
        <taxon>Decapoda</taxon>
        <taxon>Pleocyemata</taxon>
        <taxon>Brachyura</taxon>
        <taxon>Eubrachyura</taxon>
        <taxon>Portunoidea</taxon>
        <taxon>Portunidae</taxon>
        <taxon>Portuninae</taxon>
        <taxon>Portunus</taxon>
    </lineage>
</organism>
<proteinExistence type="predicted"/>
<evidence type="ECO:0000256" key="1">
    <source>
        <dbReference type="SAM" id="MobiDB-lite"/>
    </source>
</evidence>
<reference evidence="2 3" key="1">
    <citation type="submission" date="2019-05" db="EMBL/GenBank/DDBJ databases">
        <title>Another draft genome of Portunus trituberculatus and its Hox gene families provides insights of decapod evolution.</title>
        <authorList>
            <person name="Jeong J.-H."/>
            <person name="Song I."/>
            <person name="Kim S."/>
            <person name="Choi T."/>
            <person name="Kim D."/>
            <person name="Ryu S."/>
            <person name="Kim W."/>
        </authorList>
    </citation>
    <scope>NUCLEOTIDE SEQUENCE [LARGE SCALE GENOMIC DNA]</scope>
    <source>
        <tissue evidence="2">Muscle</tissue>
    </source>
</reference>
<comment type="caution">
    <text evidence="2">The sequence shown here is derived from an EMBL/GenBank/DDBJ whole genome shotgun (WGS) entry which is preliminary data.</text>
</comment>
<name>A0A5B7CE98_PORTR</name>
<evidence type="ECO:0000313" key="2">
    <source>
        <dbReference type="EMBL" id="MPC07540.1"/>
    </source>
</evidence>
<protein>
    <submittedName>
        <fullName evidence="2">Uncharacterized protein</fullName>
    </submittedName>
</protein>
<accession>A0A5B7CE98</accession>
<dbReference type="EMBL" id="VSRR010000003">
    <property type="protein sequence ID" value="MPC07540.1"/>
    <property type="molecule type" value="Genomic_DNA"/>
</dbReference>